<protein>
    <submittedName>
        <fullName evidence="11">FHA domain-containing protein</fullName>
    </submittedName>
</protein>
<evidence type="ECO:0000256" key="8">
    <source>
        <dbReference type="SAM" id="Phobius"/>
    </source>
</evidence>
<dbReference type="CDD" id="cd00060">
    <property type="entry name" value="FHA"/>
    <property type="match status" value="1"/>
</dbReference>
<dbReference type="Pfam" id="PF06271">
    <property type="entry name" value="RDD"/>
    <property type="match status" value="1"/>
</dbReference>
<dbReference type="OrthoDB" id="3254248at2"/>
<dbReference type="Gene3D" id="2.60.200.20">
    <property type="match status" value="1"/>
</dbReference>
<evidence type="ECO:0000313" key="11">
    <source>
        <dbReference type="EMBL" id="QAY69950.1"/>
    </source>
</evidence>
<evidence type="ECO:0000256" key="6">
    <source>
        <dbReference type="ARBA" id="ARBA00023136"/>
    </source>
</evidence>
<dbReference type="AlphaFoldDB" id="A0A4P6F2A1"/>
<feature type="transmembrane region" description="Helical" evidence="8">
    <location>
        <begin position="158"/>
        <end position="176"/>
    </location>
</feature>
<keyword evidence="9" id="KW-0732">Signal</keyword>
<feature type="region of interest" description="Disordered" evidence="7">
    <location>
        <begin position="270"/>
        <end position="299"/>
    </location>
</feature>
<sequence>MTQLTCTACGSAQAAGAAWCAVCGAAFPRTGTEDGAAAAGPAPAAALAATAGPAAPGPGPGPGAGNVVPVHTGTTQPEHAVATVRGYAPPAPVPSVEPRYGGTGRRFAAYVVDAAALAVVPLVVVLVGLVGAGVPLNGEIRTVTQAEADQIFAQVQRTYVLAAVLALACWLALVVVEGRTGRSLGGLVLGLRTVDAETLRPIGVGRSLLRWLIVGASGLGAGILQVVVLLSPAFDAGSRHQGWHDKAVRSVVLRHRGPWTAPVDPTAFAGPAGVPAPTGWGAGAPGRPAPAVPAPAVSSAGPVPAGGHLPAAASPDPWGFPTAAPAAGTVTPGLITGVPGRAATASSPSAPAPAAVPAPAPVPAPASAPAPVPASASGPVSPSAAASSDVDDDDDVDGETRMAPARARVLVLELATGERYAVTGRTLLGRNPQAPTGEPWDVLTVPDPTRSVSKTHAELHPDPGGLWVVDRGSTNGTVVSVPGRSPQVAAPGARVRVTAGATLHVGDARIVVHPEAL</sequence>
<keyword evidence="5 8" id="KW-1133">Transmembrane helix</keyword>
<dbReference type="InterPro" id="IPR051791">
    <property type="entry name" value="Pra-immunoreactive"/>
</dbReference>
<keyword evidence="6 8" id="KW-0472">Membrane</keyword>
<dbReference type="PANTHER" id="PTHR36115">
    <property type="entry name" value="PROLINE-RICH ANTIGEN HOMOLOG-RELATED"/>
    <property type="match status" value="1"/>
</dbReference>
<dbReference type="KEGG" id="xya:ET471_07835"/>
<reference evidence="11 12" key="1">
    <citation type="submission" date="2019-01" db="EMBL/GenBank/DDBJ databases">
        <title>Genome sequencing of strain FW10M-9.</title>
        <authorList>
            <person name="Heo J."/>
            <person name="Kim S.-J."/>
            <person name="Kim J.-S."/>
            <person name="Hong S.-B."/>
            <person name="Kwon S.-W."/>
        </authorList>
    </citation>
    <scope>NUCLEOTIDE SEQUENCE [LARGE SCALE GENOMIC DNA]</scope>
    <source>
        <strain evidence="11 12">FW10M-9</strain>
    </source>
</reference>
<gene>
    <name evidence="11" type="ORF">ET471_07835</name>
</gene>
<keyword evidence="3" id="KW-0597">Phosphoprotein</keyword>
<feature type="compositionally biased region" description="Low complexity" evidence="7">
    <location>
        <begin position="373"/>
        <end position="388"/>
    </location>
</feature>
<dbReference type="Proteomes" id="UP000292118">
    <property type="component" value="Chromosome"/>
</dbReference>
<feature type="region of interest" description="Disordered" evidence="7">
    <location>
        <begin position="49"/>
        <end position="72"/>
    </location>
</feature>
<evidence type="ECO:0000259" key="10">
    <source>
        <dbReference type="PROSITE" id="PS50006"/>
    </source>
</evidence>
<feature type="transmembrane region" description="Helical" evidence="8">
    <location>
        <begin position="107"/>
        <end position="137"/>
    </location>
</feature>
<keyword evidence="2" id="KW-1003">Cell membrane</keyword>
<feature type="region of interest" description="Disordered" evidence="7">
    <location>
        <begin position="338"/>
        <end position="398"/>
    </location>
</feature>
<evidence type="ECO:0000256" key="5">
    <source>
        <dbReference type="ARBA" id="ARBA00022989"/>
    </source>
</evidence>
<dbReference type="GO" id="GO:0005886">
    <property type="term" value="C:plasma membrane"/>
    <property type="evidence" value="ECO:0007669"/>
    <property type="project" value="UniProtKB-SubCell"/>
</dbReference>
<keyword evidence="12" id="KW-1185">Reference proteome</keyword>
<name>A0A4P6F2A1_9MICO</name>
<feature type="domain" description="FHA" evidence="10">
    <location>
        <begin position="426"/>
        <end position="480"/>
    </location>
</feature>
<proteinExistence type="predicted"/>
<accession>A0A4P6F2A1</accession>
<evidence type="ECO:0000256" key="2">
    <source>
        <dbReference type="ARBA" id="ARBA00022475"/>
    </source>
</evidence>
<organism evidence="11 12">
    <name type="scientific">Xylanimonas protaetiae</name>
    <dbReference type="NCBI Taxonomy" id="2509457"/>
    <lineage>
        <taxon>Bacteria</taxon>
        <taxon>Bacillati</taxon>
        <taxon>Actinomycetota</taxon>
        <taxon>Actinomycetes</taxon>
        <taxon>Micrococcales</taxon>
        <taxon>Promicromonosporaceae</taxon>
        <taxon>Xylanimonas</taxon>
    </lineage>
</organism>
<feature type="compositionally biased region" description="Low complexity" evidence="7">
    <location>
        <begin position="270"/>
        <end position="279"/>
    </location>
</feature>
<feature type="transmembrane region" description="Helical" evidence="8">
    <location>
        <begin position="208"/>
        <end position="230"/>
    </location>
</feature>
<comment type="subcellular location">
    <subcellularLocation>
        <location evidence="1">Cell membrane</location>
        <topology evidence="1">Multi-pass membrane protein</topology>
    </subcellularLocation>
</comment>
<dbReference type="InterPro" id="IPR010432">
    <property type="entry name" value="RDD"/>
</dbReference>
<feature type="signal peptide" evidence="9">
    <location>
        <begin position="1"/>
        <end position="17"/>
    </location>
</feature>
<dbReference type="SUPFAM" id="SSF49879">
    <property type="entry name" value="SMAD/FHA domain"/>
    <property type="match status" value="1"/>
</dbReference>
<evidence type="ECO:0000256" key="9">
    <source>
        <dbReference type="SAM" id="SignalP"/>
    </source>
</evidence>
<evidence type="ECO:0000256" key="4">
    <source>
        <dbReference type="ARBA" id="ARBA00022692"/>
    </source>
</evidence>
<dbReference type="RefSeq" id="WP_129187448.1">
    <property type="nucleotide sequence ID" value="NZ_CP035493.1"/>
</dbReference>
<keyword evidence="4 8" id="KW-0812">Transmembrane</keyword>
<dbReference type="InterPro" id="IPR008984">
    <property type="entry name" value="SMAD_FHA_dom_sf"/>
</dbReference>
<dbReference type="PANTHER" id="PTHR36115:SF4">
    <property type="entry name" value="MEMBRANE PROTEIN"/>
    <property type="match status" value="1"/>
</dbReference>
<dbReference type="EMBL" id="CP035493">
    <property type="protein sequence ID" value="QAY69950.1"/>
    <property type="molecule type" value="Genomic_DNA"/>
</dbReference>
<evidence type="ECO:0000256" key="1">
    <source>
        <dbReference type="ARBA" id="ARBA00004651"/>
    </source>
</evidence>
<dbReference type="InterPro" id="IPR000253">
    <property type="entry name" value="FHA_dom"/>
</dbReference>
<evidence type="ECO:0000256" key="7">
    <source>
        <dbReference type="SAM" id="MobiDB-lite"/>
    </source>
</evidence>
<dbReference type="Pfam" id="PF00498">
    <property type="entry name" value="FHA"/>
    <property type="match status" value="1"/>
</dbReference>
<evidence type="ECO:0000313" key="12">
    <source>
        <dbReference type="Proteomes" id="UP000292118"/>
    </source>
</evidence>
<dbReference type="PROSITE" id="PS50006">
    <property type="entry name" value="FHA_DOMAIN"/>
    <property type="match status" value="1"/>
</dbReference>
<feature type="chain" id="PRO_5020749966" evidence="9">
    <location>
        <begin position="18"/>
        <end position="517"/>
    </location>
</feature>
<feature type="compositionally biased region" description="Pro residues" evidence="7">
    <location>
        <begin position="350"/>
        <end position="372"/>
    </location>
</feature>
<evidence type="ECO:0000256" key="3">
    <source>
        <dbReference type="ARBA" id="ARBA00022553"/>
    </source>
</evidence>